<keyword evidence="3" id="KW-1185">Reference proteome</keyword>
<evidence type="ECO:0000313" key="3">
    <source>
        <dbReference type="Proteomes" id="UP000682111"/>
    </source>
</evidence>
<proteinExistence type="predicted"/>
<dbReference type="InterPro" id="IPR002826">
    <property type="entry name" value="MptE-like"/>
</dbReference>
<dbReference type="PANTHER" id="PTHR41786:SF1">
    <property type="entry name" value="6-HYDROXYMETHYLPTERIN DIPHOSPHOKINASE MPTE-LIKE DOMAIN-CONTAINING PROTEIN"/>
    <property type="match status" value="1"/>
</dbReference>
<dbReference type="RefSeq" id="WP_212934379.1">
    <property type="nucleotide sequence ID" value="NZ_BORC01000010.1"/>
</dbReference>
<organism evidence="2 3">
    <name type="scientific">Robertmurraya siralis</name>
    <dbReference type="NCBI Taxonomy" id="77777"/>
    <lineage>
        <taxon>Bacteria</taxon>
        <taxon>Bacillati</taxon>
        <taxon>Bacillota</taxon>
        <taxon>Bacilli</taxon>
        <taxon>Bacillales</taxon>
        <taxon>Bacillaceae</taxon>
        <taxon>Robertmurraya</taxon>
    </lineage>
</organism>
<dbReference type="EMBL" id="BORC01000010">
    <property type="protein sequence ID" value="GIN64069.1"/>
    <property type="molecule type" value="Genomic_DNA"/>
</dbReference>
<gene>
    <name evidence="2" type="ORF">J27TS8_40620</name>
</gene>
<protein>
    <recommendedName>
        <fullName evidence="1">6-hydroxymethylpterin diphosphokinase MptE-like domain-containing protein</fullName>
    </recommendedName>
</protein>
<sequence length="422" mass="48661">MRWNIISAKNGQKNIEICRSGQRNYIHSSYNPEREADRWTQRYSYIDKNIKKIYVIGMGLGYHIKAFQRKFPHTELEVWDFNNKYKQWLLTNKIVNTMLENNVVYKSSEDLIEINEMLFERIKSTNAEIIIHKPSLSVIPDNLFFLRNKLEDLHYLKDSVLDKQNLLELNFFQNINLRDEGISSQKECFNKASFLLVSAGPSLNKQLQLIKEAQGISNVVIGCVGTALKPLLLENILPDFIMVSDPLDNIFKQIEGIDTKNLMLYYLSTSNHKTVSSFKGKRFIVWQDAYTLAKKEAKARGELMVETGGSVATCLLDLMVKLGGKRIAFVGQDLAFTNNMSHSATSTGFRNVNKNWAKYTVENFEQTGKVETSKNLVLYLHWFENYIARTDHVEFYNCTEGGAYINGCQHIPLKKYLELIND</sequence>
<accession>A0A920BVE9</accession>
<name>A0A920BVE9_9BACI</name>
<evidence type="ECO:0000259" key="1">
    <source>
        <dbReference type="Pfam" id="PF01973"/>
    </source>
</evidence>
<evidence type="ECO:0000313" key="2">
    <source>
        <dbReference type="EMBL" id="GIN64069.1"/>
    </source>
</evidence>
<dbReference type="PANTHER" id="PTHR41786">
    <property type="entry name" value="MOTILITY ACCESSORY FACTOR MAF"/>
    <property type="match status" value="1"/>
</dbReference>
<dbReference type="Proteomes" id="UP000682111">
    <property type="component" value="Unassembled WGS sequence"/>
</dbReference>
<comment type="caution">
    <text evidence="2">The sequence shown here is derived from an EMBL/GenBank/DDBJ whole genome shotgun (WGS) entry which is preliminary data.</text>
</comment>
<dbReference type="AlphaFoldDB" id="A0A920BVE9"/>
<dbReference type="Pfam" id="PF01973">
    <property type="entry name" value="MptE-like"/>
    <property type="match status" value="1"/>
</dbReference>
<feature type="domain" description="6-hydroxymethylpterin diphosphokinase MptE-like" evidence="1">
    <location>
        <begin position="172"/>
        <end position="338"/>
    </location>
</feature>
<reference evidence="2" key="1">
    <citation type="submission" date="2021-03" db="EMBL/GenBank/DDBJ databases">
        <title>Antimicrobial resistance genes in bacteria isolated from Japanese honey, and their potential for conferring macrolide and lincosamide resistance in the American foulbrood pathogen Paenibacillus larvae.</title>
        <authorList>
            <person name="Okamoto M."/>
            <person name="Kumagai M."/>
            <person name="Kanamori H."/>
            <person name="Takamatsu D."/>
        </authorList>
    </citation>
    <scope>NUCLEOTIDE SEQUENCE</scope>
    <source>
        <strain evidence="2">J27TS8</strain>
    </source>
</reference>